<evidence type="ECO:0000256" key="4">
    <source>
        <dbReference type="ARBA" id="ARBA00022989"/>
    </source>
</evidence>
<keyword evidence="5 7" id="KW-0408">Iron</keyword>
<dbReference type="Pfam" id="PF01794">
    <property type="entry name" value="Ferric_reduct"/>
    <property type="match status" value="1"/>
</dbReference>
<keyword evidence="7" id="KW-0285">Flavoprotein</keyword>
<dbReference type="Proteomes" id="UP001438953">
    <property type="component" value="Unassembled WGS sequence"/>
</dbReference>
<feature type="transmembrane region" description="Helical" evidence="7">
    <location>
        <begin position="180"/>
        <end position="197"/>
    </location>
</feature>
<keyword evidence="7" id="KW-0349">Heme</keyword>
<dbReference type="NCBIfam" id="NF003833">
    <property type="entry name" value="PRK05419.1-5"/>
    <property type="match status" value="1"/>
</dbReference>
<feature type="transmembrane region" description="Helical" evidence="7">
    <location>
        <begin position="154"/>
        <end position="174"/>
    </location>
</feature>
<reference evidence="9 10" key="1">
    <citation type="submission" date="2024-01" db="EMBL/GenBank/DDBJ databases">
        <authorList>
            <person name="Deng Y."/>
            <person name="Su J."/>
        </authorList>
    </citation>
    <scope>NUCLEOTIDE SEQUENCE [LARGE SCALE GENOMIC DNA]</scope>
    <source>
        <strain evidence="9 10">CPCC 100088</strain>
    </source>
</reference>
<comment type="caution">
    <text evidence="9">The sequence shown here is derived from an EMBL/GenBank/DDBJ whole genome shotgun (WGS) entry which is preliminary data.</text>
</comment>
<evidence type="ECO:0000256" key="5">
    <source>
        <dbReference type="ARBA" id="ARBA00023004"/>
    </source>
</evidence>
<comment type="cofactor">
    <cofactor evidence="7">
        <name>FMN</name>
        <dbReference type="ChEBI" id="CHEBI:58210"/>
    </cofactor>
    <text evidence="7">Binds 1 FMN per subunit.</text>
</comment>
<organism evidence="9 10">
    <name type="scientific">Thioclava kandeliae</name>
    <dbReference type="NCBI Taxonomy" id="3070818"/>
    <lineage>
        <taxon>Bacteria</taxon>
        <taxon>Pseudomonadati</taxon>
        <taxon>Pseudomonadota</taxon>
        <taxon>Alphaproteobacteria</taxon>
        <taxon>Rhodobacterales</taxon>
        <taxon>Paracoccaceae</taxon>
        <taxon>Thioclava</taxon>
    </lineage>
</organism>
<feature type="transmembrane region" description="Helical" evidence="7">
    <location>
        <begin position="20"/>
        <end position="41"/>
    </location>
</feature>
<evidence type="ECO:0000313" key="9">
    <source>
        <dbReference type="EMBL" id="MER5171929.1"/>
    </source>
</evidence>
<evidence type="ECO:0000256" key="6">
    <source>
        <dbReference type="ARBA" id="ARBA00023136"/>
    </source>
</evidence>
<evidence type="ECO:0000256" key="7">
    <source>
        <dbReference type="HAMAP-Rule" id="MF_01207"/>
    </source>
</evidence>
<evidence type="ECO:0000259" key="8">
    <source>
        <dbReference type="Pfam" id="PF01794"/>
    </source>
</evidence>
<evidence type="ECO:0000313" key="10">
    <source>
        <dbReference type="Proteomes" id="UP001438953"/>
    </source>
</evidence>
<comment type="function">
    <text evidence="7">Part of the MsrPQ system that repairs oxidized periplasmic proteins containing methionine sulfoxide residues (Met-O), using respiratory chain electrons. Thus protects these proteins from oxidative-stress damage caused by reactive species of oxygen and chlorine generated by the host defense mechanisms. MsrPQ is essential for the maintenance of envelope integrity under bleach stress, rescuing a wide series of structurally unrelated periplasmic proteins from methionine oxidation. MsrQ provides electrons for reduction to the reductase catalytic subunit MsrP, using the quinone pool of the respiratory chain.</text>
</comment>
<feature type="domain" description="Ferric oxidoreductase" evidence="8">
    <location>
        <begin position="64"/>
        <end position="165"/>
    </location>
</feature>
<keyword evidence="7" id="KW-0288">FMN</keyword>
<evidence type="ECO:0000256" key="1">
    <source>
        <dbReference type="ARBA" id="ARBA00004141"/>
    </source>
</evidence>
<gene>
    <name evidence="7 9" type="primary">msrQ</name>
    <name evidence="9" type="ORF">VSX56_09075</name>
</gene>
<proteinExistence type="inferred from homology"/>
<keyword evidence="10" id="KW-1185">Reference proteome</keyword>
<dbReference type="HAMAP" id="MF_01207">
    <property type="entry name" value="MsrQ"/>
    <property type="match status" value="1"/>
</dbReference>
<comment type="similarity">
    <text evidence="7">Belongs to the MsrQ family.</text>
</comment>
<feature type="transmembrane region" description="Helical" evidence="7">
    <location>
        <begin position="53"/>
        <end position="73"/>
    </location>
</feature>
<comment type="subcellular location">
    <subcellularLocation>
        <location evidence="7">Cell membrane</location>
        <topology evidence="7">Multi-pass membrane protein</topology>
    </subcellularLocation>
    <subcellularLocation>
        <location evidence="1">Membrane</location>
        <topology evidence="1">Multi-pass membrane protein</topology>
    </subcellularLocation>
</comment>
<keyword evidence="7" id="KW-0249">Electron transport</keyword>
<reference evidence="9 10" key="2">
    <citation type="submission" date="2024-06" db="EMBL/GenBank/DDBJ databases">
        <title>Thioclava kandeliae sp. nov. from a rhizosphere soil sample of Kandelia candel in a mangrove.</title>
        <authorList>
            <person name="Mu T."/>
        </authorList>
    </citation>
    <scope>NUCLEOTIDE SEQUENCE [LARGE SCALE GENOMIC DNA]</scope>
    <source>
        <strain evidence="9 10">CPCC 100088</strain>
    </source>
</reference>
<evidence type="ECO:0000256" key="2">
    <source>
        <dbReference type="ARBA" id="ARBA00022448"/>
    </source>
</evidence>
<feature type="transmembrane region" description="Helical" evidence="7">
    <location>
        <begin position="85"/>
        <end position="109"/>
    </location>
</feature>
<keyword evidence="7" id="KW-0479">Metal-binding</keyword>
<sequence length="202" mass="23037">MQLAIASPINRATRHLPTWVVYLAGLIPLAWVVWLVLSGGIGVDPVKGIEHRLGKIALWFLIGGLVISPLRRITGVNLLRYRRAAGLLGFFYVALHLMAWIVLDMALLWRQLLPDLYRRPYLLFGIAAFALLIPLAVTSNNASIRRLGKNWRRLHWLVYPAVGLGLLHYLWQMKVISGEGWIWALVFVALLGARLFWRFRGR</sequence>
<name>A0ABV1SHG7_9RHOB</name>
<feature type="transmembrane region" description="Helical" evidence="7">
    <location>
        <begin position="121"/>
        <end position="142"/>
    </location>
</feature>
<keyword evidence="7" id="KW-1003">Cell membrane</keyword>
<evidence type="ECO:0000256" key="3">
    <source>
        <dbReference type="ARBA" id="ARBA00022692"/>
    </source>
</evidence>
<keyword evidence="6 7" id="KW-0472">Membrane</keyword>
<comment type="subunit">
    <text evidence="7">Heterodimer of a catalytic subunit (MsrP) and a heme-binding subunit (MsrQ).</text>
</comment>
<dbReference type="InterPro" id="IPR013130">
    <property type="entry name" value="Fe3_Rdtase_TM_dom"/>
</dbReference>
<dbReference type="PANTHER" id="PTHR36964">
    <property type="entry name" value="PROTEIN-METHIONINE-SULFOXIDE REDUCTASE HEME-BINDING SUBUNIT MSRQ"/>
    <property type="match status" value="1"/>
</dbReference>
<protein>
    <recommendedName>
        <fullName evidence="7">Protein-methionine-sulfoxide reductase heme-binding subunit MsrQ</fullName>
    </recommendedName>
    <alternativeName>
        <fullName evidence="7">Flavocytochrome MsrQ</fullName>
    </alternativeName>
</protein>
<dbReference type="InterPro" id="IPR022837">
    <property type="entry name" value="MsrQ-like"/>
</dbReference>
<keyword evidence="3 7" id="KW-0812">Transmembrane</keyword>
<dbReference type="EMBL" id="JAYWLC010000006">
    <property type="protein sequence ID" value="MER5171929.1"/>
    <property type="molecule type" value="Genomic_DNA"/>
</dbReference>
<keyword evidence="2 7" id="KW-0813">Transport</keyword>
<dbReference type="PANTHER" id="PTHR36964:SF1">
    <property type="entry name" value="PROTEIN-METHIONINE-SULFOXIDE REDUCTASE HEME-BINDING SUBUNIT MSRQ"/>
    <property type="match status" value="1"/>
</dbReference>
<comment type="cofactor">
    <cofactor evidence="7">
        <name>heme b</name>
        <dbReference type="ChEBI" id="CHEBI:60344"/>
    </cofactor>
    <text evidence="7">Binds 1 heme b (iron(II)-protoporphyrin IX) group per subunit.</text>
</comment>
<accession>A0ABV1SHG7</accession>
<dbReference type="RefSeq" id="WP_350936548.1">
    <property type="nucleotide sequence ID" value="NZ_JAYWLC010000006.1"/>
</dbReference>
<keyword evidence="4 7" id="KW-1133">Transmembrane helix</keyword>